<dbReference type="PRINTS" id="PR00371">
    <property type="entry name" value="FPNCR"/>
</dbReference>
<dbReference type="PRINTS" id="PR00369">
    <property type="entry name" value="FLAVODOXIN"/>
</dbReference>
<keyword evidence="6" id="KW-0521">NADP</keyword>
<evidence type="ECO:0000313" key="13">
    <source>
        <dbReference type="Proteomes" id="UP001174210"/>
    </source>
</evidence>
<dbReference type="SUPFAM" id="SSF52218">
    <property type="entry name" value="Flavoproteins"/>
    <property type="match status" value="1"/>
</dbReference>
<accession>A0ABT8IV60</accession>
<keyword evidence="8" id="KW-0028">Amino-acid biosynthesis</keyword>
<dbReference type="RefSeq" id="WP_301217028.1">
    <property type="nucleotide sequence ID" value="NZ_JAROCB010000002.1"/>
</dbReference>
<dbReference type="PANTHER" id="PTHR19384:SF128">
    <property type="entry name" value="NADPH OXIDOREDUCTASE A"/>
    <property type="match status" value="1"/>
</dbReference>
<evidence type="ECO:0000256" key="5">
    <source>
        <dbReference type="ARBA" id="ARBA00022827"/>
    </source>
</evidence>
<keyword evidence="5" id="KW-0274">FAD</keyword>
<sequence length="558" mass="61124">MTMTLEMNAQGEQEGTSSTDAAELTILFGSQTGNAEYLAHQIHQKAAKSGQHVDLFSLEEWLHAGPPSTKRLLIVTSTHDNGHMPDNAAEFWDWLQGQEPGALDALPYAVLSIGDSMYDDFCKAGHDIDGQLEALGAVRVVEGIDCDIDFEFSAGKWSGPAVEQLLAAEPWSGTTASAGPSDVEAQTGGTGERVRTARIVHAQKLSKPGSAKSVVHYELAFDDDFEYQPGDSLAVFPTNPESLVDEWIAVFGNPEVVVHEEPRSLRSVLREDVELRLTHPGLVVGLSRLKPGSAAVQRIIALIQSGDREELDAWLWGRDVLDVLTDLDCLDLPIEDILDEMRPLQHRDYSIASSPALDEGRVHLTVNGVAYEGARGRYAGTATDFLAARAQDGAPFSVRRLPAHEFQLPASDVPVVMIGPGVGVAPFRAFLRQRQAGAGEADNWLFFGDQHRAFDWLYEEELSDLQDKGALTRLNVAFSRDQAEKHYVQDEILRHGDEINEWINRGAYIFVCGDKNRMAPDVDRALTTVLTRATGSETDAHAALAALKAEGRYVKDVY</sequence>
<keyword evidence="3" id="KW-0285">Flavoprotein</keyword>
<feature type="region of interest" description="Disordered" evidence="9">
    <location>
        <begin position="172"/>
        <end position="192"/>
    </location>
</feature>
<evidence type="ECO:0000256" key="8">
    <source>
        <dbReference type="ARBA" id="ARBA00023192"/>
    </source>
</evidence>
<organism evidence="12 13">
    <name type="scientific">Leifsonia virtsii</name>
    <dbReference type="NCBI Taxonomy" id="3035915"/>
    <lineage>
        <taxon>Bacteria</taxon>
        <taxon>Bacillati</taxon>
        <taxon>Actinomycetota</taxon>
        <taxon>Actinomycetes</taxon>
        <taxon>Micrococcales</taxon>
        <taxon>Microbacteriaceae</taxon>
        <taxon>Leifsonia</taxon>
    </lineage>
</organism>
<dbReference type="InterPro" id="IPR017938">
    <property type="entry name" value="Riboflavin_synthase-like_b-brl"/>
</dbReference>
<dbReference type="Gene3D" id="1.20.990.10">
    <property type="entry name" value="NADPH-cytochrome p450 Reductase, Chain A, domain 3"/>
    <property type="match status" value="1"/>
</dbReference>
<dbReference type="PANTHER" id="PTHR19384">
    <property type="entry name" value="NITRIC OXIDE SYNTHASE-RELATED"/>
    <property type="match status" value="1"/>
</dbReference>
<dbReference type="InterPro" id="IPR023173">
    <property type="entry name" value="NADPH_Cyt_P450_Rdtase_alpha"/>
</dbReference>
<dbReference type="PROSITE" id="PS50902">
    <property type="entry name" value="FLAVODOXIN_LIKE"/>
    <property type="match status" value="1"/>
</dbReference>
<evidence type="ECO:0000256" key="9">
    <source>
        <dbReference type="SAM" id="MobiDB-lite"/>
    </source>
</evidence>
<protein>
    <submittedName>
        <fullName evidence="12">Sulfite reductase flavoprotein subunit alpha</fullName>
    </submittedName>
</protein>
<evidence type="ECO:0000256" key="6">
    <source>
        <dbReference type="ARBA" id="ARBA00022857"/>
    </source>
</evidence>
<evidence type="ECO:0000256" key="7">
    <source>
        <dbReference type="ARBA" id="ARBA00023002"/>
    </source>
</evidence>
<dbReference type="Pfam" id="PF00175">
    <property type="entry name" value="NAD_binding_1"/>
    <property type="match status" value="1"/>
</dbReference>
<dbReference type="InterPro" id="IPR017927">
    <property type="entry name" value="FAD-bd_FR_type"/>
</dbReference>
<dbReference type="Pfam" id="PF00258">
    <property type="entry name" value="Flavodoxin_1"/>
    <property type="match status" value="1"/>
</dbReference>
<dbReference type="PROSITE" id="PS51384">
    <property type="entry name" value="FAD_FR"/>
    <property type="match status" value="1"/>
</dbReference>
<gene>
    <name evidence="12" type="ORF">P5G59_06070</name>
</gene>
<evidence type="ECO:0000256" key="1">
    <source>
        <dbReference type="ARBA" id="ARBA00001917"/>
    </source>
</evidence>
<name>A0ABT8IV60_9MICO</name>
<dbReference type="Gene3D" id="2.40.30.10">
    <property type="entry name" value="Translation factors"/>
    <property type="match status" value="1"/>
</dbReference>
<evidence type="ECO:0000256" key="2">
    <source>
        <dbReference type="ARBA" id="ARBA00001974"/>
    </source>
</evidence>
<keyword evidence="4" id="KW-0288">FMN</keyword>
<comment type="cofactor">
    <cofactor evidence="2">
        <name>FAD</name>
        <dbReference type="ChEBI" id="CHEBI:57692"/>
    </cofactor>
</comment>
<evidence type="ECO:0000256" key="3">
    <source>
        <dbReference type="ARBA" id="ARBA00022630"/>
    </source>
</evidence>
<dbReference type="InterPro" id="IPR039261">
    <property type="entry name" value="FNR_nucleotide-bd"/>
</dbReference>
<evidence type="ECO:0000259" key="10">
    <source>
        <dbReference type="PROSITE" id="PS50902"/>
    </source>
</evidence>
<dbReference type="EMBL" id="JAROCB010000002">
    <property type="protein sequence ID" value="MDN4596697.1"/>
    <property type="molecule type" value="Genomic_DNA"/>
</dbReference>
<reference evidence="12" key="1">
    <citation type="submission" date="2023-03" db="EMBL/GenBank/DDBJ databases">
        <title>MT1 and MT2 Draft Genomes of Novel Species.</title>
        <authorList>
            <person name="Venkateswaran K."/>
        </authorList>
    </citation>
    <scope>NUCLEOTIDE SEQUENCE</scope>
    <source>
        <strain evidence="12">F6_8S_P_1A</strain>
    </source>
</reference>
<dbReference type="InterPro" id="IPR001094">
    <property type="entry name" value="Flavdoxin-like"/>
</dbReference>
<comment type="caution">
    <text evidence="12">The sequence shown here is derived from an EMBL/GenBank/DDBJ whole genome shotgun (WGS) entry which is preliminary data.</text>
</comment>
<comment type="cofactor">
    <cofactor evidence="1">
        <name>FMN</name>
        <dbReference type="ChEBI" id="CHEBI:58210"/>
    </cofactor>
</comment>
<proteinExistence type="predicted"/>
<feature type="domain" description="Flavodoxin-like" evidence="10">
    <location>
        <begin position="24"/>
        <end position="176"/>
    </location>
</feature>
<keyword evidence="7" id="KW-0560">Oxidoreductase</keyword>
<dbReference type="Gene3D" id="3.40.50.360">
    <property type="match status" value="1"/>
</dbReference>
<evidence type="ECO:0000313" key="12">
    <source>
        <dbReference type="EMBL" id="MDN4596697.1"/>
    </source>
</evidence>
<feature type="domain" description="FAD-binding FR-type" evidence="11">
    <location>
        <begin position="192"/>
        <end position="409"/>
    </location>
</feature>
<dbReference type="Pfam" id="PF00667">
    <property type="entry name" value="FAD_binding_1"/>
    <property type="match status" value="1"/>
</dbReference>
<evidence type="ECO:0000256" key="4">
    <source>
        <dbReference type="ARBA" id="ARBA00022643"/>
    </source>
</evidence>
<dbReference type="Proteomes" id="UP001174210">
    <property type="component" value="Unassembled WGS sequence"/>
</dbReference>
<dbReference type="InterPro" id="IPR001709">
    <property type="entry name" value="Flavoprot_Pyr_Nucl_cyt_Rdtase"/>
</dbReference>
<dbReference type="InterPro" id="IPR003097">
    <property type="entry name" value="CysJ-like_FAD-binding"/>
</dbReference>
<dbReference type="Gene3D" id="3.40.50.80">
    <property type="entry name" value="Nucleotide-binding domain of ferredoxin-NADP reductase (FNR) module"/>
    <property type="match status" value="1"/>
</dbReference>
<dbReference type="SUPFAM" id="SSF52343">
    <property type="entry name" value="Ferredoxin reductase-like, C-terminal NADP-linked domain"/>
    <property type="match status" value="1"/>
</dbReference>
<dbReference type="InterPro" id="IPR001433">
    <property type="entry name" value="OxRdtase_FAD/NAD-bd"/>
</dbReference>
<evidence type="ECO:0000259" key="11">
    <source>
        <dbReference type="PROSITE" id="PS51384"/>
    </source>
</evidence>
<dbReference type="SUPFAM" id="SSF63380">
    <property type="entry name" value="Riboflavin synthase domain-like"/>
    <property type="match status" value="1"/>
</dbReference>
<keyword evidence="8" id="KW-0198">Cysteine biosynthesis</keyword>
<keyword evidence="13" id="KW-1185">Reference proteome</keyword>
<dbReference type="InterPro" id="IPR008254">
    <property type="entry name" value="Flavodoxin/NO_synth"/>
</dbReference>
<dbReference type="InterPro" id="IPR029039">
    <property type="entry name" value="Flavoprotein-like_sf"/>
</dbReference>